<organism evidence="2 3">
    <name type="scientific">Seminavis robusta</name>
    <dbReference type="NCBI Taxonomy" id="568900"/>
    <lineage>
        <taxon>Eukaryota</taxon>
        <taxon>Sar</taxon>
        <taxon>Stramenopiles</taxon>
        <taxon>Ochrophyta</taxon>
        <taxon>Bacillariophyta</taxon>
        <taxon>Bacillariophyceae</taxon>
        <taxon>Bacillariophycidae</taxon>
        <taxon>Naviculales</taxon>
        <taxon>Naviculaceae</taxon>
        <taxon>Seminavis</taxon>
    </lineage>
</organism>
<dbReference type="Proteomes" id="UP001153069">
    <property type="component" value="Unassembled WGS sequence"/>
</dbReference>
<reference evidence="2" key="1">
    <citation type="submission" date="2020-06" db="EMBL/GenBank/DDBJ databases">
        <authorList>
            <consortium name="Plant Systems Biology data submission"/>
        </authorList>
    </citation>
    <scope>NUCLEOTIDE SEQUENCE</scope>
    <source>
        <strain evidence="2">D6</strain>
    </source>
</reference>
<gene>
    <name evidence="2" type="ORF">SEMRO_2078_G313650.1</name>
</gene>
<sequence>MMENLTYLLSYGKRIDLPTTFRGCGMYWGRVFQENQEKEERRLAALHALGKTERQMAEEAFELLKKEPRLARVKFSNYYGTDLYPLWYFVLSGFPLDAIEAVFEMHKKALWEPLKEEERSMFRPGDPDRDNKTLKYFLLEAACKPRSGADDNVLAFLASKHPEARCITFNSGFKPYENRIIEGARIDNGTRRASWEAIKALVPEDRWTLPFVARLFSVGYDAVILNNAVGMLIRTGTSQSEENSRFRIVGVSQRDQVLVDLSRAQVLGRIISLPNSSKDSVRQLLCHPTHWTPDGLNYTLKCLRPASTVQSLCLVIKNPDSNDETMVLLEELFATNKSIATLELDVCNSHLTAIVRGLARAETQTMQKIKLTKMRVPNVAVLGPFLAAVSSPLQIILSFVNAGGSWDLCRQLPEFVSLKLDRCTMFPNLMVETLSILPFAKRPTQLGIGELWEREPRQGGPVDITECLSNVFGQGYLERLYVLGLPSSHNLDVGAVSRALENDNTLRFLEFQKSPTGDKEEQQLVDDLFELMKCNTSLEQLIVSNIETRRDYTGFSKHVKEMRPRNYTARWECTRDEHKADQMLYFMRLNQYGRQKVRSDTTTRREFVSLLARARGDLVLNDSLVYFNVLFGLLMEYEPNKWLSDALEKSVETEATEKVHPRNKTPGLKATPPNRLDGVDFSVWDVTLCNPQPSNSDSASSV</sequence>
<proteinExistence type="predicted"/>
<dbReference type="EMBL" id="CAICTM010002076">
    <property type="protein sequence ID" value="CAB9527809.1"/>
    <property type="molecule type" value="Genomic_DNA"/>
</dbReference>
<evidence type="ECO:0000313" key="3">
    <source>
        <dbReference type="Proteomes" id="UP001153069"/>
    </source>
</evidence>
<dbReference type="SUPFAM" id="SSF52047">
    <property type="entry name" value="RNI-like"/>
    <property type="match status" value="1"/>
</dbReference>
<comment type="caution">
    <text evidence="2">The sequence shown here is derived from an EMBL/GenBank/DDBJ whole genome shotgun (WGS) entry which is preliminary data.</text>
</comment>
<accession>A0A9N8EY56</accession>
<name>A0A9N8EY56_9STRA</name>
<evidence type="ECO:0000313" key="2">
    <source>
        <dbReference type="EMBL" id="CAB9527809.1"/>
    </source>
</evidence>
<feature type="region of interest" description="Disordered" evidence="1">
    <location>
        <begin position="654"/>
        <end position="674"/>
    </location>
</feature>
<protein>
    <submittedName>
        <fullName evidence="2">Uncharacterized protein</fullName>
    </submittedName>
</protein>
<keyword evidence="3" id="KW-1185">Reference proteome</keyword>
<dbReference type="AlphaFoldDB" id="A0A9N8EY56"/>
<evidence type="ECO:0000256" key="1">
    <source>
        <dbReference type="SAM" id="MobiDB-lite"/>
    </source>
</evidence>